<evidence type="ECO:0000259" key="4">
    <source>
        <dbReference type="PROSITE" id="PS51532"/>
    </source>
</evidence>
<name>A0A9N9Q6N2_9HELO</name>
<proteinExistence type="inferred from homology"/>
<dbReference type="EMBL" id="CAJVRM010000206">
    <property type="protein sequence ID" value="CAG8977114.1"/>
    <property type="molecule type" value="Genomic_DNA"/>
</dbReference>
<dbReference type="AlphaFoldDB" id="A0A9N9Q6N2"/>
<dbReference type="PRINTS" id="PR00421">
    <property type="entry name" value="THIOREDOXIN"/>
</dbReference>
<gene>
    <name evidence="5" type="ORF">HYALB_00003335</name>
</gene>
<dbReference type="PROSITE" id="PS00194">
    <property type="entry name" value="THIOREDOXIN_1"/>
    <property type="match status" value="1"/>
</dbReference>
<dbReference type="GO" id="GO:0015035">
    <property type="term" value="F:protein-disulfide reductase activity"/>
    <property type="evidence" value="ECO:0007669"/>
    <property type="project" value="InterPro"/>
</dbReference>
<dbReference type="InterPro" id="IPR010400">
    <property type="entry name" value="PITH_dom"/>
</dbReference>
<reference evidence="5" key="1">
    <citation type="submission" date="2021-07" db="EMBL/GenBank/DDBJ databases">
        <authorList>
            <person name="Durling M."/>
        </authorList>
    </citation>
    <scope>NUCLEOTIDE SEQUENCE</scope>
</reference>
<evidence type="ECO:0000256" key="1">
    <source>
        <dbReference type="ARBA" id="ARBA00008987"/>
    </source>
</evidence>
<dbReference type="InterPro" id="IPR017937">
    <property type="entry name" value="Thioredoxin_CS"/>
</dbReference>
<dbReference type="SUPFAM" id="SSF52833">
    <property type="entry name" value="Thioredoxin-like"/>
    <property type="match status" value="1"/>
</dbReference>
<dbReference type="FunFam" id="3.40.30.10:FF:000245">
    <property type="entry name" value="Thioredoxin"/>
    <property type="match status" value="1"/>
</dbReference>
<feature type="domain" description="PITH" evidence="4">
    <location>
        <begin position="131"/>
        <end position="327"/>
    </location>
</feature>
<evidence type="ECO:0000313" key="5">
    <source>
        <dbReference type="EMBL" id="CAG8977114.1"/>
    </source>
</evidence>
<dbReference type="PROSITE" id="PS51352">
    <property type="entry name" value="THIOREDOXIN_2"/>
    <property type="match status" value="1"/>
</dbReference>
<protein>
    <recommendedName>
        <fullName evidence="7">Thioredoxin</fullName>
    </recommendedName>
</protein>
<dbReference type="InterPro" id="IPR013766">
    <property type="entry name" value="Thioredoxin_domain"/>
</dbReference>
<dbReference type="InterPro" id="IPR036249">
    <property type="entry name" value="Thioredoxin-like_sf"/>
</dbReference>
<comment type="similarity">
    <text evidence="1">Belongs to the thioredoxin family.</text>
</comment>
<dbReference type="PROSITE" id="PS51532">
    <property type="entry name" value="PITH"/>
    <property type="match status" value="1"/>
</dbReference>
<dbReference type="NCBIfam" id="TIGR01068">
    <property type="entry name" value="thioredoxin"/>
    <property type="match status" value="1"/>
</dbReference>
<accession>A0A9N9Q6N2</accession>
<evidence type="ECO:0000259" key="3">
    <source>
        <dbReference type="PROSITE" id="PS51352"/>
    </source>
</evidence>
<organism evidence="5 6">
    <name type="scientific">Hymenoscyphus albidus</name>
    <dbReference type="NCBI Taxonomy" id="595503"/>
    <lineage>
        <taxon>Eukaryota</taxon>
        <taxon>Fungi</taxon>
        <taxon>Dikarya</taxon>
        <taxon>Ascomycota</taxon>
        <taxon>Pezizomycotina</taxon>
        <taxon>Leotiomycetes</taxon>
        <taxon>Helotiales</taxon>
        <taxon>Helotiaceae</taxon>
        <taxon>Hymenoscyphus</taxon>
    </lineage>
</organism>
<keyword evidence="2" id="KW-1015">Disulfide bond</keyword>
<dbReference type="CDD" id="cd02947">
    <property type="entry name" value="TRX_family"/>
    <property type="match status" value="1"/>
</dbReference>
<evidence type="ECO:0000313" key="6">
    <source>
        <dbReference type="Proteomes" id="UP000701801"/>
    </source>
</evidence>
<sequence>MSTKTVTIASPAQFSGLLKSSKIVVTDFYADWCGPCKAIAPIYEQLSAQLTRPNRITFTKVNVDAQKEIAASYNVTAMPTFMIFKDGKAIEKIQGADARKLQDVIKKLAAEADGAAGSSGFGGSSSSGDWRTGELPKGYGNITDQVDVKGLELLNSDSEFGTVRVLVESSKPTGLQKGKASGNAVKDWVESDTDEQLMLFMPFQALLKVHTLQITSLPPTEAEDDEETPMRPKTLQIYTNRPHILGFEEADDTPITQSITLSANDWDATGTATIPLRFVKFQNVTSLVIFIVDGDGEGERIRIDRLRLIGESGEKRDQGKLEKVSDE</sequence>
<dbReference type="Gene3D" id="3.40.30.10">
    <property type="entry name" value="Glutaredoxin"/>
    <property type="match status" value="1"/>
</dbReference>
<dbReference type="InterPro" id="IPR037047">
    <property type="entry name" value="PITH_dom_sf"/>
</dbReference>
<dbReference type="Proteomes" id="UP000701801">
    <property type="component" value="Unassembled WGS sequence"/>
</dbReference>
<dbReference type="SUPFAM" id="SSF49785">
    <property type="entry name" value="Galactose-binding domain-like"/>
    <property type="match status" value="1"/>
</dbReference>
<dbReference type="InterPro" id="IPR008979">
    <property type="entry name" value="Galactose-bd-like_sf"/>
</dbReference>
<evidence type="ECO:0008006" key="7">
    <source>
        <dbReference type="Google" id="ProtNLM"/>
    </source>
</evidence>
<comment type="caution">
    <text evidence="5">The sequence shown here is derived from an EMBL/GenBank/DDBJ whole genome shotgun (WGS) entry which is preliminary data.</text>
</comment>
<dbReference type="GO" id="GO:0005737">
    <property type="term" value="C:cytoplasm"/>
    <property type="evidence" value="ECO:0007669"/>
    <property type="project" value="UniProtKB-ARBA"/>
</dbReference>
<dbReference type="OrthoDB" id="2121326at2759"/>
<dbReference type="PANTHER" id="PTHR46115">
    <property type="entry name" value="THIOREDOXIN-LIKE PROTEIN 1"/>
    <property type="match status" value="1"/>
</dbReference>
<evidence type="ECO:0000256" key="2">
    <source>
        <dbReference type="ARBA" id="ARBA00023157"/>
    </source>
</evidence>
<dbReference type="Pfam" id="PF06201">
    <property type="entry name" value="PITH"/>
    <property type="match status" value="1"/>
</dbReference>
<dbReference type="InterPro" id="IPR005746">
    <property type="entry name" value="Thioredoxin"/>
</dbReference>
<keyword evidence="6" id="KW-1185">Reference proteome</keyword>
<dbReference type="Pfam" id="PF00085">
    <property type="entry name" value="Thioredoxin"/>
    <property type="match status" value="1"/>
</dbReference>
<feature type="domain" description="Thioredoxin" evidence="3">
    <location>
        <begin position="1"/>
        <end position="110"/>
    </location>
</feature>
<dbReference type="Gene3D" id="2.60.120.470">
    <property type="entry name" value="PITH domain"/>
    <property type="match status" value="1"/>
</dbReference>